<evidence type="ECO:0008006" key="3">
    <source>
        <dbReference type="Google" id="ProtNLM"/>
    </source>
</evidence>
<accession>A0ABQ0L684</accession>
<name>A0ABQ0L684_MYCCL</name>
<protein>
    <recommendedName>
        <fullName evidence="3">Aminoglycoside phosphotransferase domain-containing protein</fullName>
    </recommendedName>
</protein>
<proteinExistence type="predicted"/>
<evidence type="ECO:0000313" key="1">
    <source>
        <dbReference type="EMBL" id="GAT45924.1"/>
    </source>
</evidence>
<gene>
    <name evidence="1" type="ORF">MCHLO_03475</name>
</gene>
<keyword evidence="2" id="KW-1185">Reference proteome</keyword>
<sequence length="596" mass="67529">MEATEWFNIGSDVLAGSPRNLFPTECHHTQSATTNTRLKCYKRHFNSPYFSDYRLHIASLRLKRFQLPQVSSSAPYPQKYVEPVVDFFRKVIAAAPGATYSPVSWSHTNQPGELLNLDLPGLPSSYEITRIHFEKDDVMHLLCLIIWVAPGTICWQGLEGVPRPGPNYEKAEDLKSTCGLQLVETWTHLQYAENPQFIVTTDEHQTRVLRQLRVTYFGTKIEWSQYGAESGIHSLRNLIHIMLHHVPGRGFGAYPWRKDLQGALNVEPHAGRSLGPSWRPQTFRDFDLFTLERSLCEMSLFLAWKESESERMGASLLGPGAIMAVTPWAFSSEESVWRSIFPNPPIPDNTRRMGPLSTFEVTEVVRHRVDAFSQVFFGRLGTANGDWSPPVCLKLFLDVMFPVDADENLSSYDKTTPPWRRLATLHYPEDLVRREEAAYNRLQDYQGGMIPHCYGFHRFAIEGQFTAYGALLEIIPGPMLAEIDPTQWSLDSQTAFAYNLRQCVRAVLYAGVEQGDFHEGQIILPQGPEYVEGHSIVLIDFAFTTHRLGDEQAPDVMATLPNQSCVDVGIMLLDCGFTAEAVGDLFWSESLHIHEM</sequence>
<reference evidence="1" key="1">
    <citation type="submission" date="2014-09" db="EMBL/GenBank/DDBJ databases">
        <title>Genome sequence of the luminous mushroom Mycena chlorophos for searching fungal bioluminescence genes.</title>
        <authorList>
            <person name="Tanaka Y."/>
            <person name="Kasuga D."/>
            <person name="Oba Y."/>
            <person name="Hase S."/>
            <person name="Sato K."/>
            <person name="Oba Y."/>
            <person name="Sakakibara Y."/>
        </authorList>
    </citation>
    <scope>NUCLEOTIDE SEQUENCE</scope>
</reference>
<dbReference type="EMBL" id="DF841965">
    <property type="protein sequence ID" value="GAT45924.1"/>
    <property type="molecule type" value="Genomic_DNA"/>
</dbReference>
<dbReference type="Proteomes" id="UP000815677">
    <property type="component" value="Unassembled WGS sequence"/>
</dbReference>
<evidence type="ECO:0000313" key="2">
    <source>
        <dbReference type="Proteomes" id="UP000815677"/>
    </source>
</evidence>
<organism evidence="1 2">
    <name type="scientific">Mycena chlorophos</name>
    <name type="common">Agaric fungus</name>
    <name type="synonym">Agaricus chlorophos</name>
    <dbReference type="NCBI Taxonomy" id="658473"/>
    <lineage>
        <taxon>Eukaryota</taxon>
        <taxon>Fungi</taxon>
        <taxon>Dikarya</taxon>
        <taxon>Basidiomycota</taxon>
        <taxon>Agaricomycotina</taxon>
        <taxon>Agaricomycetes</taxon>
        <taxon>Agaricomycetidae</taxon>
        <taxon>Agaricales</taxon>
        <taxon>Marasmiineae</taxon>
        <taxon>Mycenaceae</taxon>
        <taxon>Mycena</taxon>
    </lineage>
</organism>